<feature type="region of interest" description="Disordered" evidence="1">
    <location>
        <begin position="31"/>
        <end position="54"/>
    </location>
</feature>
<dbReference type="Proteomes" id="UP000019486">
    <property type="component" value="Unassembled WGS sequence"/>
</dbReference>
<keyword evidence="3" id="KW-1185">Reference proteome</keyword>
<proteinExistence type="predicted"/>
<dbReference type="EMBL" id="AVFL01000004">
    <property type="protein sequence ID" value="EWY41478.1"/>
    <property type="molecule type" value="Genomic_DNA"/>
</dbReference>
<dbReference type="AlphaFoldDB" id="W9HC67"/>
<gene>
    <name evidence="2" type="ORF">N825_27265</name>
</gene>
<evidence type="ECO:0000313" key="3">
    <source>
        <dbReference type="Proteomes" id="UP000019486"/>
    </source>
</evidence>
<organism evidence="2 3">
    <name type="scientific">Skermanella stibiiresistens SB22</name>
    <dbReference type="NCBI Taxonomy" id="1385369"/>
    <lineage>
        <taxon>Bacteria</taxon>
        <taxon>Pseudomonadati</taxon>
        <taxon>Pseudomonadota</taxon>
        <taxon>Alphaproteobacteria</taxon>
        <taxon>Rhodospirillales</taxon>
        <taxon>Azospirillaceae</taxon>
        <taxon>Skermanella</taxon>
    </lineage>
</organism>
<dbReference type="STRING" id="1385369.N825_27265"/>
<evidence type="ECO:0000313" key="2">
    <source>
        <dbReference type="EMBL" id="EWY41478.1"/>
    </source>
</evidence>
<reference evidence="2 3" key="1">
    <citation type="submission" date="2013-08" db="EMBL/GenBank/DDBJ databases">
        <title>The genome sequence of Skermanella stibiiresistens.</title>
        <authorList>
            <person name="Zhu W."/>
            <person name="Wang G."/>
        </authorList>
    </citation>
    <scope>NUCLEOTIDE SEQUENCE [LARGE SCALE GENOMIC DNA]</scope>
    <source>
        <strain evidence="2 3">SB22</strain>
    </source>
</reference>
<name>W9HC67_9PROT</name>
<protein>
    <submittedName>
        <fullName evidence="2">Uncharacterized protein</fullName>
    </submittedName>
</protein>
<sequence>MDSLLFLLSLIGVMVVIGWAVVNDKVPDGGKTKGLLAMHHPDDETAKPKRRSRR</sequence>
<accession>W9HC67</accession>
<dbReference type="RefSeq" id="WP_198038214.1">
    <property type="nucleotide sequence ID" value="NZ_AVFL01000004.1"/>
</dbReference>
<comment type="caution">
    <text evidence="2">The sequence shown here is derived from an EMBL/GenBank/DDBJ whole genome shotgun (WGS) entry which is preliminary data.</text>
</comment>
<evidence type="ECO:0000256" key="1">
    <source>
        <dbReference type="SAM" id="MobiDB-lite"/>
    </source>
</evidence>